<evidence type="ECO:0000313" key="3">
    <source>
        <dbReference type="Proteomes" id="UP000425916"/>
    </source>
</evidence>
<accession>A0A6I5ZUI4</accession>
<evidence type="ECO:0000313" key="2">
    <source>
        <dbReference type="EMBL" id="QGP93378.1"/>
    </source>
</evidence>
<name>A0A6I5ZUI4_9FIRM</name>
<dbReference type="AlphaFoldDB" id="A0A6I5ZUI4"/>
<dbReference type="InterPro" id="IPR013974">
    <property type="entry name" value="SAF"/>
</dbReference>
<evidence type="ECO:0000259" key="1">
    <source>
        <dbReference type="SMART" id="SM00858"/>
    </source>
</evidence>
<dbReference type="CDD" id="cd11614">
    <property type="entry name" value="SAF_CpaB_FlgA_like"/>
    <property type="match status" value="1"/>
</dbReference>
<dbReference type="EMBL" id="CP046244">
    <property type="protein sequence ID" value="QGP93378.1"/>
    <property type="molecule type" value="Genomic_DNA"/>
</dbReference>
<proteinExistence type="predicted"/>
<organism evidence="2 3">
    <name type="scientific">Neomoorella glycerini</name>
    <dbReference type="NCBI Taxonomy" id="55779"/>
    <lineage>
        <taxon>Bacteria</taxon>
        <taxon>Bacillati</taxon>
        <taxon>Bacillota</taxon>
        <taxon>Clostridia</taxon>
        <taxon>Neomoorellales</taxon>
        <taxon>Neomoorellaceae</taxon>
        <taxon>Neomoorella</taxon>
    </lineage>
</organism>
<dbReference type="Proteomes" id="UP000425916">
    <property type="component" value="Chromosome"/>
</dbReference>
<dbReference type="Pfam" id="PF08666">
    <property type="entry name" value="SAF"/>
    <property type="match status" value="1"/>
</dbReference>
<gene>
    <name evidence="2" type="ORF">MGLY_27860</name>
</gene>
<dbReference type="SMART" id="SM00858">
    <property type="entry name" value="SAF"/>
    <property type="match status" value="1"/>
</dbReference>
<protein>
    <recommendedName>
        <fullName evidence="1">SAF domain-containing protein</fullName>
    </recommendedName>
</protein>
<reference evidence="2 3" key="1">
    <citation type="submission" date="2019-11" db="EMBL/GenBank/DDBJ databases">
        <title>Genome sequence of Moorella glycerini DSM11254.</title>
        <authorList>
            <person name="Poehlein A."/>
            <person name="Boeer T."/>
            <person name="Daniel R."/>
        </authorList>
    </citation>
    <scope>NUCLEOTIDE SEQUENCE [LARGE SCALE GENOMIC DNA]</scope>
    <source>
        <strain evidence="2 3">DSM 11254</strain>
    </source>
</reference>
<sequence length="199" mass="20335">MLFTGLVTIGANARYRQASKTVNVVRAAQFITAGSEIKPEMVEKVPVPAQAASGMATAVEEVAGRVATVSMVKGQYVWKDAVREGKGLKEGYVVVYVPVDLSSSAAVLAGEVVDVYAIDKTAGGAPAAKLLAQGVRVLHSLGQDGVEIEPGKSGGISPVPASKSPVSVGLEVPKDVAAQLVQYASAKAVYLARSAVTGA</sequence>
<feature type="domain" description="SAF" evidence="1">
    <location>
        <begin position="22"/>
        <end position="83"/>
    </location>
</feature>
<keyword evidence="3" id="KW-1185">Reference proteome</keyword>
<dbReference type="RefSeq" id="WP_211661905.1">
    <property type="nucleotide sequence ID" value="NZ_CP046244.1"/>
</dbReference>